<gene>
    <name evidence="1" type="ORF">METZ01_LOCUS143591</name>
</gene>
<organism evidence="1">
    <name type="scientific">marine metagenome</name>
    <dbReference type="NCBI Taxonomy" id="408172"/>
    <lineage>
        <taxon>unclassified sequences</taxon>
        <taxon>metagenomes</taxon>
        <taxon>ecological metagenomes</taxon>
    </lineage>
</organism>
<name>A0A381ZPT0_9ZZZZ</name>
<dbReference type="InterPro" id="IPR004165">
    <property type="entry name" value="CoA_trans_fam_I"/>
</dbReference>
<dbReference type="EMBL" id="UINC01022002">
    <property type="protein sequence ID" value="SVA90737.1"/>
    <property type="molecule type" value="Genomic_DNA"/>
</dbReference>
<dbReference type="Pfam" id="PF01144">
    <property type="entry name" value="CoA_trans"/>
    <property type="match status" value="1"/>
</dbReference>
<dbReference type="AlphaFoldDB" id="A0A381ZPT0"/>
<sequence length="203" mass="22460">QIVVQELSETALLARLGAGARNLPFLPTRGLIGTDLIAINPDLVMVPDPFGGPDVVACRALIPDVALVHCHCADRFGNLQMEPTAVWPDIGIMPKAAKKVIATVEEIVDTEVLRSSPERTVLPGFMVDAVVEVPFGAHPTSFNPRYGYDTAFHRGWIAVSRDHEGARAWMQRYVYEPATQEDYLDRVGGTGRLEQLRRWEITE</sequence>
<dbReference type="PANTHER" id="PTHR43293:SF3">
    <property type="entry name" value="CHOLESTEROL RING-CLEAVING HYDROLASE IPDB SUBUNIT"/>
    <property type="match status" value="1"/>
</dbReference>
<accession>A0A381ZPT0</accession>
<dbReference type="Gene3D" id="3.40.1080.10">
    <property type="entry name" value="Glutaconate Coenzyme A-transferase"/>
    <property type="match status" value="1"/>
</dbReference>
<protein>
    <recommendedName>
        <fullName evidence="2">CoA transferase subunit A</fullName>
    </recommendedName>
</protein>
<reference evidence="1" key="1">
    <citation type="submission" date="2018-05" db="EMBL/GenBank/DDBJ databases">
        <authorList>
            <person name="Lanie J.A."/>
            <person name="Ng W.-L."/>
            <person name="Kazmierczak K.M."/>
            <person name="Andrzejewski T.M."/>
            <person name="Davidsen T.M."/>
            <person name="Wayne K.J."/>
            <person name="Tettelin H."/>
            <person name="Glass J.I."/>
            <person name="Rusch D."/>
            <person name="Podicherti R."/>
            <person name="Tsui H.-C.T."/>
            <person name="Winkler M.E."/>
        </authorList>
    </citation>
    <scope>NUCLEOTIDE SEQUENCE</scope>
</reference>
<dbReference type="SUPFAM" id="SSF100950">
    <property type="entry name" value="NagB/RpiA/CoA transferase-like"/>
    <property type="match status" value="1"/>
</dbReference>
<dbReference type="GO" id="GO:0008410">
    <property type="term" value="F:CoA-transferase activity"/>
    <property type="evidence" value="ECO:0007669"/>
    <property type="project" value="InterPro"/>
</dbReference>
<evidence type="ECO:0000313" key="1">
    <source>
        <dbReference type="EMBL" id="SVA90737.1"/>
    </source>
</evidence>
<proteinExistence type="predicted"/>
<evidence type="ECO:0008006" key="2">
    <source>
        <dbReference type="Google" id="ProtNLM"/>
    </source>
</evidence>
<dbReference type="PANTHER" id="PTHR43293">
    <property type="entry name" value="ACETATE COA-TRANSFERASE YDIF"/>
    <property type="match status" value="1"/>
</dbReference>
<dbReference type="InterPro" id="IPR037171">
    <property type="entry name" value="NagB/RpiA_transferase-like"/>
</dbReference>
<feature type="non-terminal residue" evidence="1">
    <location>
        <position position="1"/>
    </location>
</feature>